<dbReference type="InterPro" id="IPR036412">
    <property type="entry name" value="HAD-like_sf"/>
</dbReference>
<dbReference type="Pfam" id="PF13242">
    <property type="entry name" value="Hydrolase_like"/>
    <property type="match status" value="1"/>
</dbReference>
<dbReference type="GO" id="GO:0005737">
    <property type="term" value="C:cytoplasm"/>
    <property type="evidence" value="ECO:0007669"/>
    <property type="project" value="TreeGrafter"/>
</dbReference>
<dbReference type="PANTHER" id="PTHR19288:SF46">
    <property type="entry name" value="HALOACID DEHALOGENASE-LIKE HYDROLASE DOMAIN-CONTAINING PROTEIN 2"/>
    <property type="match status" value="1"/>
</dbReference>
<dbReference type="InterPro" id="IPR006357">
    <property type="entry name" value="HAD-SF_hydro_IIA"/>
</dbReference>
<dbReference type="Proteomes" id="UP000678228">
    <property type="component" value="Unassembled WGS sequence"/>
</dbReference>
<keyword evidence="2" id="KW-1185">Reference proteome</keyword>
<dbReference type="EMBL" id="JAGKSQ010000001">
    <property type="protein sequence ID" value="MBP3950098.1"/>
    <property type="molecule type" value="Genomic_DNA"/>
</dbReference>
<dbReference type="AlphaFoldDB" id="A0A941APG8"/>
<dbReference type="RefSeq" id="WP_210595711.1">
    <property type="nucleotide sequence ID" value="NZ_JAGKSQ010000001.1"/>
</dbReference>
<proteinExistence type="predicted"/>
<sequence length="273" mass="30052">MNELSIWQKGAFLFDLDGCIYHGDQAAAGAHELINLLRTINKKIRFITNNSSDNAIGIQTKLDQMGINVEETEIITTTDYIGHFLLEEYGLSKVKVIGSQTLKECIAKQGHTILDDFSREVSDVIVIGRDVSFTYQKLKMIVNEALHGANLIGTNPDMTHPGVNGELVPETGSLVAAVESMIGRKIQSFGKPAPYLFEYGMSSCHVSPKECVMFGDNFTTDMVGAIQLGMSAVWLTDRTEFHPNEAIDINGNAPKIISSLQLLVEKYDPVLVK</sequence>
<reference evidence="1" key="1">
    <citation type="submission" date="2021-03" db="EMBL/GenBank/DDBJ databases">
        <title>Bacillus suaedae sp. nov., isolated from Suaeda aralocaspica.</title>
        <authorList>
            <person name="Lei R.F.R."/>
        </authorList>
    </citation>
    <scope>NUCLEOTIDE SEQUENCE</scope>
    <source>
        <strain evidence="1">YZJH907-2</strain>
    </source>
</reference>
<dbReference type="NCBIfam" id="TIGR01460">
    <property type="entry name" value="HAD-SF-IIA"/>
    <property type="match status" value="1"/>
</dbReference>
<accession>A0A941APG8</accession>
<protein>
    <submittedName>
        <fullName evidence="1">HAD-IIA family hydrolase</fullName>
    </submittedName>
</protein>
<organism evidence="1 2">
    <name type="scientific">Halalkalibacter suaedae</name>
    <dbReference type="NCBI Taxonomy" id="2822140"/>
    <lineage>
        <taxon>Bacteria</taxon>
        <taxon>Bacillati</taxon>
        <taxon>Bacillota</taxon>
        <taxon>Bacilli</taxon>
        <taxon>Bacillales</taxon>
        <taxon>Bacillaceae</taxon>
        <taxon>Halalkalibacter</taxon>
    </lineage>
</organism>
<gene>
    <name evidence="1" type="ORF">J7W16_03060</name>
</gene>
<evidence type="ECO:0000313" key="1">
    <source>
        <dbReference type="EMBL" id="MBP3950098.1"/>
    </source>
</evidence>
<keyword evidence="1" id="KW-0378">Hydrolase</keyword>
<evidence type="ECO:0000313" key="2">
    <source>
        <dbReference type="Proteomes" id="UP000678228"/>
    </source>
</evidence>
<name>A0A941APG8_9BACI</name>
<dbReference type="Gene3D" id="3.40.50.1000">
    <property type="entry name" value="HAD superfamily/HAD-like"/>
    <property type="match status" value="2"/>
</dbReference>
<dbReference type="GO" id="GO:0016791">
    <property type="term" value="F:phosphatase activity"/>
    <property type="evidence" value="ECO:0007669"/>
    <property type="project" value="TreeGrafter"/>
</dbReference>
<dbReference type="PANTHER" id="PTHR19288">
    <property type="entry name" value="4-NITROPHENYLPHOSPHATASE-RELATED"/>
    <property type="match status" value="1"/>
</dbReference>
<comment type="caution">
    <text evidence="1">The sequence shown here is derived from an EMBL/GenBank/DDBJ whole genome shotgun (WGS) entry which is preliminary data.</text>
</comment>
<dbReference type="SUPFAM" id="SSF56784">
    <property type="entry name" value="HAD-like"/>
    <property type="match status" value="1"/>
</dbReference>
<dbReference type="Pfam" id="PF13344">
    <property type="entry name" value="Hydrolase_6"/>
    <property type="match status" value="1"/>
</dbReference>
<dbReference type="InterPro" id="IPR023214">
    <property type="entry name" value="HAD_sf"/>
</dbReference>